<comment type="similarity">
    <text evidence="1 2">Belongs to the endosulfine family.</text>
</comment>
<accession>A0A5J5UBQ0</accession>
<dbReference type="PANTHER" id="PTHR34804:SF5">
    <property type="entry name" value="CAMP-REGULATED PHOSPHOPROTEIN 19-RELATED PROTEIN"/>
    <property type="match status" value="1"/>
</dbReference>
<evidence type="ECO:0000313" key="5">
    <source>
        <dbReference type="Proteomes" id="UP000327439"/>
    </source>
</evidence>
<dbReference type="InterPro" id="IPR006760">
    <property type="entry name" value="Endosulphine"/>
</dbReference>
<gene>
    <name evidence="4" type="ORF">ES319_A09G068800v1</name>
</gene>
<dbReference type="PANTHER" id="PTHR34804">
    <property type="entry name" value="CAMP-REGULATED PHOSPHOPROTEIN 19-RELATED PROTEIN"/>
    <property type="match status" value="1"/>
</dbReference>
<evidence type="ECO:0000256" key="2">
    <source>
        <dbReference type="RuleBase" id="RU363120"/>
    </source>
</evidence>
<dbReference type="OrthoDB" id="5949865at2759"/>
<dbReference type="Pfam" id="PF04667">
    <property type="entry name" value="Endosulfine"/>
    <property type="match status" value="1"/>
</dbReference>
<dbReference type="Proteomes" id="UP000327439">
    <property type="component" value="Chromosome A09"/>
</dbReference>
<organism evidence="4 5">
    <name type="scientific">Gossypium barbadense</name>
    <name type="common">Sea Island cotton</name>
    <name type="synonym">Hibiscus barbadensis</name>
    <dbReference type="NCBI Taxonomy" id="3634"/>
    <lineage>
        <taxon>Eukaryota</taxon>
        <taxon>Viridiplantae</taxon>
        <taxon>Streptophyta</taxon>
        <taxon>Embryophyta</taxon>
        <taxon>Tracheophyta</taxon>
        <taxon>Spermatophyta</taxon>
        <taxon>Magnoliopsida</taxon>
        <taxon>eudicotyledons</taxon>
        <taxon>Gunneridae</taxon>
        <taxon>Pentapetalae</taxon>
        <taxon>rosids</taxon>
        <taxon>malvids</taxon>
        <taxon>Malvales</taxon>
        <taxon>Malvaceae</taxon>
        <taxon>Malvoideae</taxon>
        <taxon>Gossypium</taxon>
    </lineage>
</organism>
<evidence type="ECO:0000256" key="3">
    <source>
        <dbReference type="SAM" id="MobiDB-lite"/>
    </source>
</evidence>
<keyword evidence="5" id="KW-1185">Reference proteome</keyword>
<reference evidence="5" key="1">
    <citation type="journal article" date="2020" name="Nat. Genet.">
        <title>Genomic diversifications of five Gossypium allopolyploid species and their impact on cotton improvement.</title>
        <authorList>
            <person name="Chen Z.J."/>
            <person name="Sreedasyam A."/>
            <person name="Ando A."/>
            <person name="Song Q."/>
            <person name="De Santiago L.M."/>
            <person name="Hulse-Kemp A.M."/>
            <person name="Ding M."/>
            <person name="Ye W."/>
            <person name="Kirkbride R.C."/>
            <person name="Jenkins J."/>
            <person name="Plott C."/>
            <person name="Lovell J."/>
            <person name="Lin Y.M."/>
            <person name="Vaughn R."/>
            <person name="Liu B."/>
            <person name="Simpson S."/>
            <person name="Scheffler B.E."/>
            <person name="Wen L."/>
            <person name="Saski C.A."/>
            <person name="Grover C.E."/>
            <person name="Hu G."/>
            <person name="Conover J.L."/>
            <person name="Carlson J.W."/>
            <person name="Shu S."/>
            <person name="Boston L.B."/>
            <person name="Williams M."/>
            <person name="Peterson D.G."/>
            <person name="McGee K."/>
            <person name="Jones D.C."/>
            <person name="Wendel J.F."/>
            <person name="Stelly D.M."/>
            <person name="Grimwood J."/>
            <person name="Schmutz J."/>
        </authorList>
    </citation>
    <scope>NUCLEOTIDE SEQUENCE [LARGE SCALE GENOMIC DNA]</scope>
    <source>
        <strain evidence="5">cv. 3-79</strain>
    </source>
</reference>
<sequence length="51" mass="5684">MADFKHGEDDHEGKAAAKKYGGLVPKKPPLISKDHERAFFDSADWALCKVQ</sequence>
<dbReference type="AlphaFoldDB" id="A0A5J5UBQ0"/>
<evidence type="ECO:0000256" key="1">
    <source>
        <dbReference type="ARBA" id="ARBA00010520"/>
    </source>
</evidence>
<evidence type="ECO:0008006" key="6">
    <source>
        <dbReference type="Google" id="ProtNLM"/>
    </source>
</evidence>
<protein>
    <recommendedName>
        <fullName evidence="6">cAMP-regulated phosphoprotein 19-related protein</fullName>
    </recommendedName>
</protein>
<dbReference type="EMBL" id="CM018210">
    <property type="protein sequence ID" value="KAB2065120.1"/>
    <property type="molecule type" value="Genomic_DNA"/>
</dbReference>
<name>A0A5J5UBQ0_GOSBA</name>
<proteinExistence type="inferred from homology"/>
<evidence type="ECO:0000313" key="4">
    <source>
        <dbReference type="EMBL" id="KAB2065120.1"/>
    </source>
</evidence>
<feature type="region of interest" description="Disordered" evidence="3">
    <location>
        <begin position="1"/>
        <end position="21"/>
    </location>
</feature>
<feature type="compositionally biased region" description="Basic and acidic residues" evidence="3">
    <location>
        <begin position="1"/>
        <end position="15"/>
    </location>
</feature>